<gene>
    <name evidence="5" type="ORF">FNH05_00185</name>
</gene>
<keyword evidence="6" id="KW-1185">Reference proteome</keyword>
<evidence type="ECO:0000313" key="5">
    <source>
        <dbReference type="EMBL" id="TVT62960.1"/>
    </source>
</evidence>
<comment type="similarity">
    <text evidence="1 3">Belongs to the type-B carboxylesterase/lipase family.</text>
</comment>
<feature type="domain" description="Carboxylesterase type B" evidence="4">
    <location>
        <begin position="2"/>
        <end position="426"/>
    </location>
</feature>
<dbReference type="EC" id="3.1.1.-" evidence="3"/>
<comment type="caution">
    <text evidence="5">The sequence shown here is derived from an EMBL/GenBank/DDBJ whole genome shotgun (WGS) entry which is preliminary data.</text>
</comment>
<reference evidence="5 6" key="1">
    <citation type="submission" date="2019-07" db="EMBL/GenBank/DDBJ databases">
        <authorList>
            <person name="Duangmal K."/>
            <person name="Teo W.F.A."/>
        </authorList>
    </citation>
    <scope>NUCLEOTIDE SEQUENCE [LARGE SCALE GENOMIC DNA]</scope>
    <source>
        <strain evidence="5 6">TBRC 6029</strain>
    </source>
</reference>
<dbReference type="Pfam" id="PF00135">
    <property type="entry name" value="COesterase"/>
    <property type="match status" value="1"/>
</dbReference>
<dbReference type="Gene3D" id="3.40.50.1820">
    <property type="entry name" value="alpha/beta hydrolase"/>
    <property type="match status" value="1"/>
</dbReference>
<dbReference type="GO" id="GO:0016787">
    <property type="term" value="F:hydrolase activity"/>
    <property type="evidence" value="ECO:0007669"/>
    <property type="project" value="UniProtKB-KW"/>
</dbReference>
<evidence type="ECO:0000259" key="4">
    <source>
        <dbReference type="Pfam" id="PF00135"/>
    </source>
</evidence>
<dbReference type="PROSITE" id="PS00122">
    <property type="entry name" value="CARBOXYLESTERASE_B_1"/>
    <property type="match status" value="1"/>
</dbReference>
<dbReference type="Proteomes" id="UP000320011">
    <property type="component" value="Unassembled WGS sequence"/>
</dbReference>
<evidence type="ECO:0000313" key="6">
    <source>
        <dbReference type="Proteomes" id="UP000320011"/>
    </source>
</evidence>
<sequence length="462" mass="49388">MDPIVKTTRGAVRGIPGTGCVAFKGIPYAAPLDGLRRFQAPVDAPSWDGTRDGSRFSADPPQGTFLPGLPSAWQPTQSTDCLSVNVWTPDPGARGLPVMVWLYGGAFLIGTSRQPDYDGATLAAGGVVVVTVNYRVGFEGFGWLPGVPQNRGFLDQLAALRWVQDNIARFGGDPDNVTLFGESAGATAVAVLTAAGAARGLFHRAIGQSIANGCLRETRARRTTERIAAALGVPATEVTAEAFARIPAEDIHRVQSVPGEITPYGPVIDGDLIVDHPWLGLRPEVDLIAGYNRDEYRLFVLNEPSSVQDPAASAEAFGVSLEDYRAAYPAMSDQELHVLIRSDAIFRIPAIRCAENHPGRSYSYELTWAGPLLGACHGLDVPLTFGSFSGPLGTMLLGNPVPPEAEMLSAQIRKAWLSFAATGDPGWPEYEPGTALTRIWDVPVSVVSDPEATSRRIWARST</sequence>
<name>A0A558DPN1_9PSEU</name>
<dbReference type="RefSeq" id="WP_144584667.1">
    <property type="nucleotide sequence ID" value="NZ_VJWX01000001.1"/>
</dbReference>
<accession>A0A558DPN1</accession>
<proteinExistence type="inferred from homology"/>
<protein>
    <recommendedName>
        <fullName evidence="3">Carboxylic ester hydrolase</fullName>
        <ecNumber evidence="3">3.1.1.-</ecNumber>
    </recommendedName>
</protein>
<evidence type="ECO:0000256" key="3">
    <source>
        <dbReference type="RuleBase" id="RU361235"/>
    </source>
</evidence>
<dbReference type="PANTHER" id="PTHR11559">
    <property type="entry name" value="CARBOXYLESTERASE"/>
    <property type="match status" value="1"/>
</dbReference>
<dbReference type="OrthoDB" id="4308422at2"/>
<reference evidence="5 6" key="2">
    <citation type="submission" date="2019-08" db="EMBL/GenBank/DDBJ databases">
        <title>Amycolatopsis acidicola sp. nov., isolated from peat swamp forest soil.</title>
        <authorList>
            <person name="Srisuk N."/>
        </authorList>
    </citation>
    <scope>NUCLEOTIDE SEQUENCE [LARGE SCALE GENOMIC DNA]</scope>
    <source>
        <strain evidence="5 6">TBRC 6029</strain>
    </source>
</reference>
<organism evidence="5 6">
    <name type="scientific">Amycolatopsis rhizosphaerae</name>
    <dbReference type="NCBI Taxonomy" id="2053003"/>
    <lineage>
        <taxon>Bacteria</taxon>
        <taxon>Bacillati</taxon>
        <taxon>Actinomycetota</taxon>
        <taxon>Actinomycetes</taxon>
        <taxon>Pseudonocardiales</taxon>
        <taxon>Pseudonocardiaceae</taxon>
        <taxon>Amycolatopsis</taxon>
    </lineage>
</organism>
<evidence type="ECO:0000256" key="2">
    <source>
        <dbReference type="ARBA" id="ARBA00022801"/>
    </source>
</evidence>
<dbReference type="InterPro" id="IPR002018">
    <property type="entry name" value="CarbesteraseB"/>
</dbReference>
<evidence type="ECO:0000256" key="1">
    <source>
        <dbReference type="ARBA" id="ARBA00005964"/>
    </source>
</evidence>
<dbReference type="InterPro" id="IPR029058">
    <property type="entry name" value="AB_hydrolase_fold"/>
</dbReference>
<dbReference type="InterPro" id="IPR050309">
    <property type="entry name" value="Type-B_Carboxylest/Lipase"/>
</dbReference>
<dbReference type="AlphaFoldDB" id="A0A558DPN1"/>
<dbReference type="SUPFAM" id="SSF53474">
    <property type="entry name" value="alpha/beta-Hydrolases"/>
    <property type="match status" value="1"/>
</dbReference>
<dbReference type="InterPro" id="IPR019826">
    <property type="entry name" value="Carboxylesterase_B_AS"/>
</dbReference>
<keyword evidence="2 3" id="KW-0378">Hydrolase</keyword>
<dbReference type="EMBL" id="VJWX01000001">
    <property type="protein sequence ID" value="TVT62960.1"/>
    <property type="molecule type" value="Genomic_DNA"/>
</dbReference>